<reference evidence="1 2" key="1">
    <citation type="journal article" date="2018" name="Proc. Natl. Acad. Sci. U.S.A.">
        <title>Draft genome sequence of Camellia sinensis var. sinensis provides insights into the evolution of the tea genome and tea quality.</title>
        <authorList>
            <person name="Wei C."/>
            <person name="Yang H."/>
            <person name="Wang S."/>
            <person name="Zhao J."/>
            <person name="Liu C."/>
            <person name="Gao L."/>
            <person name="Xia E."/>
            <person name="Lu Y."/>
            <person name="Tai Y."/>
            <person name="She G."/>
            <person name="Sun J."/>
            <person name="Cao H."/>
            <person name="Tong W."/>
            <person name="Gao Q."/>
            <person name="Li Y."/>
            <person name="Deng W."/>
            <person name="Jiang X."/>
            <person name="Wang W."/>
            <person name="Chen Q."/>
            <person name="Zhang S."/>
            <person name="Li H."/>
            <person name="Wu J."/>
            <person name="Wang P."/>
            <person name="Li P."/>
            <person name="Shi C."/>
            <person name="Zheng F."/>
            <person name="Jian J."/>
            <person name="Huang B."/>
            <person name="Shan D."/>
            <person name="Shi M."/>
            <person name="Fang C."/>
            <person name="Yue Y."/>
            <person name="Li F."/>
            <person name="Li D."/>
            <person name="Wei S."/>
            <person name="Han B."/>
            <person name="Jiang C."/>
            <person name="Yin Y."/>
            <person name="Xia T."/>
            <person name="Zhang Z."/>
            <person name="Bennetzen J.L."/>
            <person name="Zhao S."/>
            <person name="Wan X."/>
        </authorList>
    </citation>
    <scope>NUCLEOTIDE SEQUENCE [LARGE SCALE GENOMIC DNA]</scope>
    <source>
        <strain evidence="2">cv. Shuchazao</strain>
        <tissue evidence="1">Leaf</tissue>
    </source>
</reference>
<comment type="caution">
    <text evidence="1">The sequence shown here is derived from an EMBL/GenBank/DDBJ whole genome shotgun (WGS) entry which is preliminary data.</text>
</comment>
<dbReference type="PANTHER" id="PTHR31366:SF2">
    <property type="entry name" value="UPF0739 PROTEIN C1ORF74"/>
    <property type="match status" value="1"/>
</dbReference>
<dbReference type="Pfam" id="PF14953">
    <property type="entry name" value="DUF4504"/>
    <property type="match status" value="1"/>
</dbReference>
<sequence length="156" mass="17231">MLLMHVHKMTLSSPKKVDSNFTESGSNSCLGGDLIKGRVVALEAIGKSTSTTSTAWAKLKLAWANPEITQTGNCCEPETSAGTTAQRWPWAPGEKILDFLSFFLWLLGYPVVYLFGKEHIADAIYNLSTKSLHLFKVLVHRNGTSSKGNQEEELMR</sequence>
<gene>
    <name evidence="1" type="ORF">TEA_001128</name>
</gene>
<evidence type="ECO:0000313" key="1">
    <source>
        <dbReference type="EMBL" id="THF99726.1"/>
    </source>
</evidence>
<accession>A0A4V3WK73</accession>
<dbReference type="AlphaFoldDB" id="A0A4V3WK73"/>
<protein>
    <submittedName>
        <fullName evidence="1">Uncharacterized protein</fullName>
    </submittedName>
</protein>
<keyword evidence="2" id="KW-1185">Reference proteome</keyword>
<proteinExistence type="predicted"/>
<dbReference type="Proteomes" id="UP000306102">
    <property type="component" value="Unassembled WGS sequence"/>
</dbReference>
<dbReference type="EMBL" id="SDRB02011870">
    <property type="protein sequence ID" value="THF99726.1"/>
    <property type="molecule type" value="Genomic_DNA"/>
</dbReference>
<evidence type="ECO:0000313" key="2">
    <source>
        <dbReference type="Proteomes" id="UP000306102"/>
    </source>
</evidence>
<dbReference type="InterPro" id="IPR027850">
    <property type="entry name" value="DUF4504"/>
</dbReference>
<dbReference type="PANTHER" id="PTHR31366">
    <property type="entry name" value="UPF0739 PROTEIN C1ORF74"/>
    <property type="match status" value="1"/>
</dbReference>
<organism evidence="1 2">
    <name type="scientific">Camellia sinensis var. sinensis</name>
    <name type="common">China tea</name>
    <dbReference type="NCBI Taxonomy" id="542762"/>
    <lineage>
        <taxon>Eukaryota</taxon>
        <taxon>Viridiplantae</taxon>
        <taxon>Streptophyta</taxon>
        <taxon>Embryophyta</taxon>
        <taxon>Tracheophyta</taxon>
        <taxon>Spermatophyta</taxon>
        <taxon>Magnoliopsida</taxon>
        <taxon>eudicotyledons</taxon>
        <taxon>Gunneridae</taxon>
        <taxon>Pentapetalae</taxon>
        <taxon>asterids</taxon>
        <taxon>Ericales</taxon>
        <taxon>Theaceae</taxon>
        <taxon>Camellia</taxon>
    </lineage>
</organism>
<name>A0A4V3WK73_CAMSN</name>